<comment type="caution">
    <text evidence="2">The sequence shown here is derived from an EMBL/GenBank/DDBJ whole genome shotgun (WGS) entry which is preliminary data.</text>
</comment>
<dbReference type="InterPro" id="IPR007607">
    <property type="entry name" value="BacA/B"/>
</dbReference>
<evidence type="ECO:0000313" key="3">
    <source>
        <dbReference type="Proteomes" id="UP000619041"/>
    </source>
</evidence>
<evidence type="ECO:0000256" key="1">
    <source>
        <dbReference type="ARBA" id="ARBA00044755"/>
    </source>
</evidence>
<organism evidence="2 3">
    <name type="scientific">Tsuneonella deserti</name>
    <dbReference type="NCBI Taxonomy" id="2035528"/>
    <lineage>
        <taxon>Bacteria</taxon>
        <taxon>Pseudomonadati</taxon>
        <taxon>Pseudomonadota</taxon>
        <taxon>Alphaproteobacteria</taxon>
        <taxon>Sphingomonadales</taxon>
        <taxon>Erythrobacteraceae</taxon>
        <taxon>Tsuneonella</taxon>
    </lineage>
</organism>
<evidence type="ECO:0000313" key="2">
    <source>
        <dbReference type="EMBL" id="GGE03614.1"/>
    </source>
</evidence>
<dbReference type="Proteomes" id="UP000619041">
    <property type="component" value="Unassembled WGS sequence"/>
</dbReference>
<accession>A0ABQ1SC66</accession>
<dbReference type="EMBL" id="BMKL01000001">
    <property type="protein sequence ID" value="GGE03614.1"/>
    <property type="molecule type" value="Genomic_DNA"/>
</dbReference>
<comment type="similarity">
    <text evidence="1">Belongs to the bactofilin family.</text>
</comment>
<protein>
    <recommendedName>
        <fullName evidence="4">Polymer-forming cytoskeletal</fullName>
    </recommendedName>
</protein>
<keyword evidence="3" id="KW-1185">Reference proteome</keyword>
<dbReference type="Pfam" id="PF04519">
    <property type="entry name" value="Bactofilin"/>
    <property type="match status" value="1"/>
</dbReference>
<dbReference type="PANTHER" id="PTHR35024:SF4">
    <property type="entry name" value="POLYMER-FORMING CYTOSKELETAL PROTEIN"/>
    <property type="match status" value="1"/>
</dbReference>
<evidence type="ECO:0008006" key="4">
    <source>
        <dbReference type="Google" id="ProtNLM"/>
    </source>
</evidence>
<dbReference type="PANTHER" id="PTHR35024">
    <property type="entry name" value="HYPOTHETICAL CYTOSOLIC PROTEIN"/>
    <property type="match status" value="1"/>
</dbReference>
<name>A0ABQ1SC66_9SPHN</name>
<gene>
    <name evidence="2" type="ORF">GCM10011515_24020</name>
</gene>
<proteinExistence type="inferred from homology"/>
<sequence>MFSKKPAEFRESQPVARAPVSGSTFSVIGSDVVIKGDISATVDLHVDGRIEGDIQCASLVQGEGSHVEGAIVAETARLAGSVTGSITARELVILRSARIHGDVHYDALTIEQGAEVEGRFAHRVPGKVAPPKAEDGEPKLTLAS</sequence>
<reference evidence="3" key="1">
    <citation type="journal article" date="2019" name="Int. J. Syst. Evol. Microbiol.">
        <title>The Global Catalogue of Microorganisms (GCM) 10K type strain sequencing project: providing services to taxonomists for standard genome sequencing and annotation.</title>
        <authorList>
            <consortium name="The Broad Institute Genomics Platform"/>
            <consortium name="The Broad Institute Genome Sequencing Center for Infectious Disease"/>
            <person name="Wu L."/>
            <person name="Ma J."/>
        </authorList>
    </citation>
    <scope>NUCLEOTIDE SEQUENCE [LARGE SCALE GENOMIC DNA]</scope>
    <source>
        <strain evidence="3">CGMCC 1.15959</strain>
    </source>
</reference>
<dbReference type="RefSeq" id="WP_188645346.1">
    <property type="nucleotide sequence ID" value="NZ_BMKL01000001.1"/>
</dbReference>